<organism evidence="3 4">
    <name type="scientific">Phenylobacterium koreense</name>
    <dbReference type="NCBI Taxonomy" id="266125"/>
    <lineage>
        <taxon>Bacteria</taxon>
        <taxon>Pseudomonadati</taxon>
        <taxon>Pseudomonadota</taxon>
        <taxon>Alphaproteobacteria</taxon>
        <taxon>Caulobacterales</taxon>
        <taxon>Caulobacteraceae</taxon>
        <taxon>Phenylobacterium</taxon>
    </lineage>
</organism>
<evidence type="ECO:0000313" key="4">
    <source>
        <dbReference type="Proteomes" id="UP001549110"/>
    </source>
</evidence>
<protein>
    <recommendedName>
        <fullName evidence="2">Flagellar hook-length control protein-like C-terminal domain-containing protein</fullName>
    </recommendedName>
</protein>
<dbReference type="EMBL" id="JBEPLU010000002">
    <property type="protein sequence ID" value="MET3527374.1"/>
    <property type="molecule type" value="Genomic_DNA"/>
</dbReference>
<dbReference type="InterPro" id="IPR021136">
    <property type="entry name" value="Flagellar_hook_control-like_C"/>
</dbReference>
<feature type="domain" description="Flagellar hook-length control protein-like C-terminal" evidence="2">
    <location>
        <begin position="253"/>
        <end position="331"/>
    </location>
</feature>
<dbReference type="InterPro" id="IPR038610">
    <property type="entry name" value="FliK-like_C_sf"/>
</dbReference>
<evidence type="ECO:0000259" key="2">
    <source>
        <dbReference type="Pfam" id="PF02120"/>
    </source>
</evidence>
<evidence type="ECO:0000313" key="3">
    <source>
        <dbReference type="EMBL" id="MET3527374.1"/>
    </source>
</evidence>
<gene>
    <name evidence="3" type="ORF">ABID41_002492</name>
</gene>
<sequence>MTIAPIQGPLTPQVTLPVTPVRPVIPVTPPAAPSIEINSGQVRAQLIAKTAQEAAGRQGGLAPLVADLSQALRNPMLPAQVRSAAALVLAQARPADGRVSGADIAKALAQSGLFLEARLASEPRANPRGQDLKAELLVLRQALAAWLAGAPRAPVRTPGRAPPPPYRGAGASTQPAASPSLPSDAPLSAVGQRLLAETEGAVARQELLQIASMPAGADEPLETQLVTRWMFEMPFTTPQGAAVAQFEVGRDRRGTQEGEEPAWRVAFSLDIEPLGPIHARVSLRAAQMTVGLWAEREVGLDRLRQGQDLLAHALRQADLSAEIAIQAGSPPMRAPEAGRLVDQTS</sequence>
<feature type="compositionally biased region" description="Low complexity" evidence="1">
    <location>
        <begin position="167"/>
        <end position="185"/>
    </location>
</feature>
<keyword evidence="4" id="KW-1185">Reference proteome</keyword>
<dbReference type="Gene3D" id="3.30.750.140">
    <property type="match status" value="1"/>
</dbReference>
<evidence type="ECO:0000256" key="1">
    <source>
        <dbReference type="SAM" id="MobiDB-lite"/>
    </source>
</evidence>
<proteinExistence type="predicted"/>
<name>A0ABV2EJZ9_9CAUL</name>
<comment type="caution">
    <text evidence="3">The sequence shown here is derived from an EMBL/GenBank/DDBJ whole genome shotgun (WGS) entry which is preliminary data.</text>
</comment>
<accession>A0ABV2EJZ9</accession>
<dbReference type="Proteomes" id="UP001549110">
    <property type="component" value="Unassembled WGS sequence"/>
</dbReference>
<dbReference type="RefSeq" id="WP_354297794.1">
    <property type="nucleotide sequence ID" value="NZ_JBEPLU010000002.1"/>
</dbReference>
<dbReference type="Pfam" id="PF02120">
    <property type="entry name" value="Flg_hook"/>
    <property type="match status" value="1"/>
</dbReference>
<feature type="region of interest" description="Disordered" evidence="1">
    <location>
        <begin position="153"/>
        <end position="185"/>
    </location>
</feature>
<reference evidence="3 4" key="1">
    <citation type="submission" date="2024-06" db="EMBL/GenBank/DDBJ databases">
        <title>Genomic Encyclopedia of Type Strains, Phase IV (KMG-IV): sequencing the most valuable type-strain genomes for metagenomic binning, comparative biology and taxonomic classification.</title>
        <authorList>
            <person name="Goeker M."/>
        </authorList>
    </citation>
    <scope>NUCLEOTIDE SEQUENCE [LARGE SCALE GENOMIC DNA]</scope>
    <source>
        <strain evidence="3 4">DSM 17809</strain>
    </source>
</reference>